<dbReference type="InterPro" id="IPR010982">
    <property type="entry name" value="Lambda_DNA-bd_dom_sf"/>
</dbReference>
<dbReference type="SUPFAM" id="SSF47413">
    <property type="entry name" value="lambda repressor-like DNA-binding domains"/>
    <property type="match status" value="1"/>
</dbReference>
<dbReference type="InterPro" id="IPR031856">
    <property type="entry name" value="YdaS_toxin-like"/>
</dbReference>
<protein>
    <submittedName>
        <fullName evidence="2">Transcriptional regulator</fullName>
    </submittedName>
</protein>
<evidence type="ECO:0000256" key="1">
    <source>
        <dbReference type="SAM" id="MobiDB-lite"/>
    </source>
</evidence>
<dbReference type="RefSeq" id="WP_379489246.1">
    <property type="nucleotide sequence ID" value="NZ_JAPCWC010000008.1"/>
</dbReference>
<evidence type="ECO:0000313" key="2">
    <source>
        <dbReference type="EMBL" id="MFC0683066.1"/>
    </source>
</evidence>
<accession>A0ABV6S1G1</accession>
<feature type="region of interest" description="Disordered" evidence="1">
    <location>
        <begin position="79"/>
        <end position="114"/>
    </location>
</feature>
<comment type="caution">
    <text evidence="2">The sequence shown here is derived from an EMBL/GenBank/DDBJ whole genome shotgun (WGS) entry which is preliminary data.</text>
</comment>
<dbReference type="Pfam" id="PF15943">
    <property type="entry name" value="YdaS_toxin"/>
    <property type="match status" value="1"/>
</dbReference>
<dbReference type="EMBL" id="JBHLTM010000003">
    <property type="protein sequence ID" value="MFC0683066.1"/>
    <property type="molecule type" value="Genomic_DNA"/>
</dbReference>
<dbReference type="Proteomes" id="UP001589858">
    <property type="component" value="Unassembled WGS sequence"/>
</dbReference>
<name>A0ABV6S1G1_9SPHN</name>
<organism evidence="2 3">
    <name type="scientific">Novosphingobium clariflavum</name>
    <dbReference type="NCBI Taxonomy" id="2029884"/>
    <lineage>
        <taxon>Bacteria</taxon>
        <taxon>Pseudomonadati</taxon>
        <taxon>Pseudomonadota</taxon>
        <taxon>Alphaproteobacteria</taxon>
        <taxon>Sphingomonadales</taxon>
        <taxon>Sphingomonadaceae</taxon>
        <taxon>Novosphingobium</taxon>
    </lineage>
</organism>
<proteinExistence type="predicted"/>
<evidence type="ECO:0000313" key="3">
    <source>
        <dbReference type="Proteomes" id="UP001589858"/>
    </source>
</evidence>
<sequence>MSLVNGMPIEHSSSTPLARAVRAIGSQSAFARLIGKRQSVVFGWLKSEKPLPLEYVPTVAEATGIPMAELRPDAAALFETDSPKPVPMSGGLPSAVQTPAAADGIHNPLRGLER</sequence>
<reference evidence="2 3" key="1">
    <citation type="submission" date="2024-09" db="EMBL/GenBank/DDBJ databases">
        <authorList>
            <person name="Sun Q."/>
            <person name="Mori K."/>
        </authorList>
    </citation>
    <scope>NUCLEOTIDE SEQUENCE [LARGE SCALE GENOMIC DNA]</scope>
    <source>
        <strain evidence="2 3">CICC 11035S</strain>
    </source>
</reference>
<keyword evidence="3" id="KW-1185">Reference proteome</keyword>
<dbReference type="Gene3D" id="1.10.260.40">
    <property type="entry name" value="lambda repressor-like DNA-binding domains"/>
    <property type="match status" value="1"/>
</dbReference>
<gene>
    <name evidence="2" type="ORF">ACFFF8_00495</name>
</gene>